<dbReference type="PANTHER" id="PTHR14948:SF44">
    <property type="entry name" value="PROLINE-RICH TRANSMEMBRANE PROTEIN 1-LIKE"/>
    <property type="match status" value="1"/>
</dbReference>
<comment type="caution">
    <text evidence="7">The sequence shown here is derived from an EMBL/GenBank/DDBJ whole genome shotgun (WGS) entry which is preliminary data.</text>
</comment>
<sequence length="137" mass="13682">MNCTNCGHQNTAGATVCEQCGAALAVAPPTPPMSDTPATPPPQAAVAPGAGVRAPIPNHLVWAILVTLFCCLPGGIVAIVYAAQVDGKAAAGDYAGAQQSSDNAKLWCWISLGVGLVAIVAWLGLVMLGALADAGNY</sequence>
<keyword evidence="2 5" id="KW-0812">Transmembrane</keyword>
<protein>
    <recommendedName>
        <fullName evidence="6">Zinc-ribbon domain-containing protein</fullName>
    </recommendedName>
</protein>
<evidence type="ECO:0000313" key="8">
    <source>
        <dbReference type="Proteomes" id="UP000029085"/>
    </source>
</evidence>
<reference evidence="7 8" key="2">
    <citation type="journal article" date="2015" name="Stand. Genomic Sci.">
        <title>High quality draft genomic sequence of Arenimonas donghaensis DSM 18148(T).</title>
        <authorList>
            <person name="Chen F."/>
            <person name="Wang H."/>
            <person name="Cao Y."/>
            <person name="Li X."/>
            <person name="Wang G."/>
        </authorList>
    </citation>
    <scope>NUCLEOTIDE SEQUENCE [LARGE SCALE GENOMIC DNA]</scope>
    <source>
        <strain evidence="7 8">HO3-R19</strain>
    </source>
</reference>
<gene>
    <name evidence="7" type="ORF">N788_09920</name>
</gene>
<dbReference type="OrthoDB" id="9815705at2"/>
<dbReference type="InterPro" id="IPR007593">
    <property type="entry name" value="CD225/Dispanin_fam"/>
</dbReference>
<comment type="subcellular location">
    <subcellularLocation>
        <location evidence="1">Membrane</location>
    </subcellularLocation>
</comment>
<evidence type="ECO:0000256" key="2">
    <source>
        <dbReference type="ARBA" id="ARBA00022692"/>
    </source>
</evidence>
<dbReference type="InterPro" id="IPR026870">
    <property type="entry name" value="Zinc_ribbon_dom"/>
</dbReference>
<accession>A0A087MKA4</accession>
<evidence type="ECO:0000256" key="5">
    <source>
        <dbReference type="SAM" id="Phobius"/>
    </source>
</evidence>
<dbReference type="GO" id="GO:0016020">
    <property type="term" value="C:membrane"/>
    <property type="evidence" value="ECO:0007669"/>
    <property type="project" value="UniProtKB-SubCell"/>
</dbReference>
<keyword evidence="3 5" id="KW-1133">Transmembrane helix</keyword>
<evidence type="ECO:0000256" key="3">
    <source>
        <dbReference type="ARBA" id="ARBA00022989"/>
    </source>
</evidence>
<keyword evidence="4 5" id="KW-0472">Membrane</keyword>
<dbReference type="STRING" id="1121014.N788_09920"/>
<dbReference type="Pfam" id="PF13240">
    <property type="entry name" value="Zn_Ribbon_1"/>
    <property type="match status" value="1"/>
</dbReference>
<dbReference type="Proteomes" id="UP000029085">
    <property type="component" value="Unassembled WGS sequence"/>
</dbReference>
<feature type="transmembrane region" description="Helical" evidence="5">
    <location>
        <begin position="106"/>
        <end position="132"/>
    </location>
</feature>
<evidence type="ECO:0000256" key="1">
    <source>
        <dbReference type="ARBA" id="ARBA00004370"/>
    </source>
</evidence>
<proteinExistence type="predicted"/>
<dbReference type="EMBL" id="AVCJ01000004">
    <property type="protein sequence ID" value="KFL37307.1"/>
    <property type="molecule type" value="Genomic_DNA"/>
</dbReference>
<organism evidence="7 8">
    <name type="scientific">Arenimonas donghaensis DSM 18148 = HO3-R19</name>
    <dbReference type="NCBI Taxonomy" id="1121014"/>
    <lineage>
        <taxon>Bacteria</taxon>
        <taxon>Pseudomonadati</taxon>
        <taxon>Pseudomonadota</taxon>
        <taxon>Gammaproteobacteria</taxon>
        <taxon>Lysobacterales</taxon>
        <taxon>Lysobacteraceae</taxon>
        <taxon>Arenimonas</taxon>
    </lineage>
</organism>
<dbReference type="AlphaFoldDB" id="A0A087MKA4"/>
<name>A0A087MKA4_9GAMM</name>
<reference evidence="8" key="1">
    <citation type="submission" date="2013-08" db="EMBL/GenBank/DDBJ databases">
        <title>Genome sequencing of Arenimonas donghaensis.</title>
        <authorList>
            <person name="Chen F."/>
            <person name="Wang G."/>
        </authorList>
    </citation>
    <scope>NUCLEOTIDE SEQUENCE [LARGE SCALE GENOMIC DNA]</scope>
    <source>
        <strain evidence="8">HO3-R19</strain>
    </source>
</reference>
<dbReference type="Pfam" id="PF04505">
    <property type="entry name" value="CD225"/>
    <property type="match status" value="1"/>
</dbReference>
<dbReference type="InterPro" id="IPR051423">
    <property type="entry name" value="CD225/Dispanin"/>
</dbReference>
<evidence type="ECO:0000256" key="4">
    <source>
        <dbReference type="ARBA" id="ARBA00023136"/>
    </source>
</evidence>
<feature type="transmembrane region" description="Helical" evidence="5">
    <location>
        <begin position="60"/>
        <end position="85"/>
    </location>
</feature>
<evidence type="ECO:0000313" key="7">
    <source>
        <dbReference type="EMBL" id="KFL37307.1"/>
    </source>
</evidence>
<keyword evidence="8" id="KW-1185">Reference proteome</keyword>
<feature type="domain" description="Zinc-ribbon" evidence="6">
    <location>
        <begin position="3"/>
        <end position="24"/>
    </location>
</feature>
<dbReference type="PATRIC" id="fig|1121014.3.peg.741"/>
<dbReference type="PANTHER" id="PTHR14948">
    <property type="entry name" value="NG5"/>
    <property type="match status" value="1"/>
</dbReference>
<evidence type="ECO:0000259" key="6">
    <source>
        <dbReference type="Pfam" id="PF13240"/>
    </source>
</evidence>